<evidence type="ECO:0000313" key="2">
    <source>
        <dbReference type="Proteomes" id="UP000240880"/>
    </source>
</evidence>
<organism evidence="1 2">
    <name type="scientific">Candidatus Marsarchaeota G1 archaeon OSP_D</name>
    <dbReference type="NCBI Taxonomy" id="1978155"/>
    <lineage>
        <taxon>Archaea</taxon>
        <taxon>Candidatus Marsarchaeota</taxon>
        <taxon>Candidatus Marsarchaeota group 1</taxon>
    </lineage>
</organism>
<proteinExistence type="predicted"/>
<dbReference type="AlphaFoldDB" id="A0A2R6AE48"/>
<reference evidence="1 2" key="1">
    <citation type="submission" date="2017-04" db="EMBL/GenBank/DDBJ databases">
        <title>Novel microbial lineages endemic to geothermal iron-oxide mats fill important gaps in the evolutionary history of Archaea.</title>
        <authorList>
            <person name="Jay Z.J."/>
            <person name="Beam J.P."/>
            <person name="Dlakic M."/>
            <person name="Rusch D.B."/>
            <person name="Kozubal M.A."/>
            <person name="Inskeep W.P."/>
        </authorList>
    </citation>
    <scope>NUCLEOTIDE SEQUENCE [LARGE SCALE GENOMIC DNA]</scope>
    <source>
        <strain evidence="1">OSP_D</strain>
    </source>
</reference>
<dbReference type="EMBL" id="NEXC01000001">
    <property type="protein sequence ID" value="PSN84618.1"/>
    <property type="molecule type" value="Genomic_DNA"/>
</dbReference>
<accession>A0A2R6AE48</accession>
<protein>
    <submittedName>
        <fullName evidence="1">Uncharacterized protein</fullName>
    </submittedName>
</protein>
<comment type="caution">
    <text evidence="1">The sequence shown here is derived from an EMBL/GenBank/DDBJ whole genome shotgun (WGS) entry which is preliminary data.</text>
</comment>
<evidence type="ECO:0000313" key="1">
    <source>
        <dbReference type="EMBL" id="PSN84618.1"/>
    </source>
</evidence>
<name>A0A2R6AE48_9ARCH</name>
<sequence>MKEKVNEVFDKDFRSMPQELSWHEYITSFLIVDSIINKSGLSMEKFLAKLIEIANSIPRGIHDFKSFKH</sequence>
<gene>
    <name evidence="1" type="ORF">B9Q01_00290</name>
</gene>
<dbReference type="Proteomes" id="UP000240880">
    <property type="component" value="Unassembled WGS sequence"/>
</dbReference>